<dbReference type="AlphaFoldDB" id="A0A1J5NHQ3"/>
<dbReference type="Pfam" id="PF02620">
    <property type="entry name" value="YceD"/>
    <property type="match status" value="1"/>
</dbReference>
<evidence type="ECO:0008006" key="4">
    <source>
        <dbReference type="Google" id="ProtNLM"/>
    </source>
</evidence>
<dbReference type="Proteomes" id="UP000182811">
    <property type="component" value="Unassembled WGS sequence"/>
</dbReference>
<sequence>MNGMEPPVRLTPGRPFAIIYGVNVLKIGVGDLKARPGSELEFSFKADWGHLTTSTAIIPVLAPVLVRGKIINTGRALLVQGQVATTLELTCDRCLARFSFPVIAPLEEAYATRASQPPGEDEEEEPETRPLEDDILDLQPAVTEALLLALPMKWLCQVNCRGLCPQCGQNLNEGQCRCQGETVDPRLATLGQFLRNLEGEDTRGSTKKENFKGPEE</sequence>
<dbReference type="PANTHER" id="PTHR34374">
    <property type="entry name" value="LARGE RIBOSOMAL RNA SUBUNIT ACCUMULATION PROTEIN YCED HOMOLOG 1, CHLOROPLASTIC"/>
    <property type="match status" value="1"/>
</dbReference>
<feature type="region of interest" description="Disordered" evidence="1">
    <location>
        <begin position="111"/>
        <end position="130"/>
    </location>
</feature>
<proteinExistence type="predicted"/>
<evidence type="ECO:0000256" key="1">
    <source>
        <dbReference type="SAM" id="MobiDB-lite"/>
    </source>
</evidence>
<dbReference type="InterPro" id="IPR003772">
    <property type="entry name" value="YceD"/>
</dbReference>
<organism evidence="2 3">
    <name type="scientific">Neomoorella thermoacetica</name>
    <name type="common">Clostridium thermoaceticum</name>
    <dbReference type="NCBI Taxonomy" id="1525"/>
    <lineage>
        <taxon>Bacteria</taxon>
        <taxon>Bacillati</taxon>
        <taxon>Bacillota</taxon>
        <taxon>Clostridia</taxon>
        <taxon>Neomoorellales</taxon>
        <taxon>Neomoorellaceae</taxon>
        <taxon>Neomoorella</taxon>
    </lineage>
</organism>
<protein>
    <recommendedName>
        <fullName evidence="4">DUF177 domain-containing protein</fullName>
    </recommendedName>
</protein>
<accession>A0A1J5NHQ3</accession>
<evidence type="ECO:0000313" key="2">
    <source>
        <dbReference type="EMBL" id="OIQ58378.1"/>
    </source>
</evidence>
<gene>
    <name evidence="2" type="ORF">MOTE_20410</name>
</gene>
<reference evidence="2 3" key="1">
    <citation type="submission" date="2016-08" db="EMBL/GenBank/DDBJ databases">
        <title>Genome-based comparison of Moorella thermoacetic strains.</title>
        <authorList>
            <person name="Poehlein A."/>
            <person name="Bengelsdorf F.R."/>
            <person name="Esser C."/>
            <person name="Duerre P."/>
            <person name="Daniel R."/>
        </authorList>
    </citation>
    <scope>NUCLEOTIDE SEQUENCE [LARGE SCALE GENOMIC DNA]</scope>
    <source>
        <strain evidence="2 3">DSM 21394</strain>
    </source>
</reference>
<comment type="caution">
    <text evidence="2">The sequence shown here is derived from an EMBL/GenBank/DDBJ whole genome shotgun (WGS) entry which is preliminary data.</text>
</comment>
<evidence type="ECO:0000313" key="3">
    <source>
        <dbReference type="Proteomes" id="UP000182811"/>
    </source>
</evidence>
<name>A0A1J5NHQ3_NEOTH</name>
<dbReference type="PANTHER" id="PTHR34374:SF1">
    <property type="entry name" value="LARGE RIBOSOMAL RNA SUBUNIT ACCUMULATION PROTEIN YCED HOMOLOG 1, CHLOROPLASTIC"/>
    <property type="match status" value="1"/>
</dbReference>
<dbReference type="EMBL" id="MDDC01000016">
    <property type="protein sequence ID" value="OIQ58378.1"/>
    <property type="molecule type" value="Genomic_DNA"/>
</dbReference>